<dbReference type="EC" id="3.1.3.56" evidence="1"/>
<sequence>MIMSGEHTLSSNQSDVRFLLITANTGSIFEKPDLLTTWLTEFGNLLRQHPSDFIALHCQEVGGKDYEKFMHTLDQFLNDLLQLPEISSDFTRYRLYFDSDYTSQDTFTALGSAYFIRQNLSVQQWNFTTSSFQAVVNRQIFAGSLVNAQTLRREKYPRDFFPETKWSRKGFTQTRWLINGFTFDLVNVHLFHDASNLLAIERSPSIYSKFRRSALQYTLQRLSLNPSDKNVPYVMFGDFNFRLDAFRLVEYISEKRHDLIDKIKEENSDEITKMIIKHENNKPKLTIQKKEFNLHDNHDSFFHINTQLARKFDFESSSFHDHIFEYERTFPPSYPYSEEQHEARSYLRARCPAWCDRILLSHSLKNFVDTQANPPIYDIMGYDVCVGDHKPVYLSLTIRLVQDANDHIQRLKNLTLVSNTTSGLHTSDMINDKPQEIQSVSTDHEDFLTKKLPLLPTTSRISNIDDHRTVLAHHIFHANIKHTLIRFLRETPV</sequence>
<dbReference type="InterPro" id="IPR000300">
    <property type="entry name" value="IPPc"/>
</dbReference>
<proteinExistence type="inferred from homology"/>
<feature type="domain" description="Inositol polyphosphate-related phosphatase" evidence="4">
    <location>
        <begin position="14"/>
        <end position="406"/>
    </location>
</feature>
<gene>
    <name evidence="5" type="ORF">RFH988_LOCUS6723</name>
</gene>
<dbReference type="PANTHER" id="PTHR12997">
    <property type="entry name" value="TYPE I INOSITOL-1,4,5-TRISPHOSPHATE 5-PHOSPHATASE"/>
    <property type="match status" value="1"/>
</dbReference>
<evidence type="ECO:0000256" key="1">
    <source>
        <dbReference type="ARBA" id="ARBA00012997"/>
    </source>
</evidence>
<organism evidence="5 6">
    <name type="scientific">Rotaria sordida</name>
    <dbReference type="NCBI Taxonomy" id="392033"/>
    <lineage>
        <taxon>Eukaryota</taxon>
        <taxon>Metazoa</taxon>
        <taxon>Spiralia</taxon>
        <taxon>Gnathifera</taxon>
        <taxon>Rotifera</taxon>
        <taxon>Eurotatoria</taxon>
        <taxon>Bdelloidea</taxon>
        <taxon>Philodinida</taxon>
        <taxon>Philodinidae</taxon>
        <taxon>Rotaria</taxon>
    </lineage>
</organism>
<accession>A0A813WE41</accession>
<dbReference type="EMBL" id="CAJNOO010000205">
    <property type="protein sequence ID" value="CAF0856155.1"/>
    <property type="molecule type" value="Genomic_DNA"/>
</dbReference>
<protein>
    <recommendedName>
        <fullName evidence="1">inositol-polyphosphate 5-phosphatase</fullName>
        <ecNumber evidence="1">3.1.3.56</ecNumber>
    </recommendedName>
</protein>
<dbReference type="GO" id="GO:0046856">
    <property type="term" value="P:phosphatidylinositol dephosphorylation"/>
    <property type="evidence" value="ECO:0007669"/>
    <property type="project" value="InterPro"/>
</dbReference>
<dbReference type="OrthoDB" id="5780965at2759"/>
<dbReference type="InterPro" id="IPR036691">
    <property type="entry name" value="Endo/exonu/phosph_ase_sf"/>
</dbReference>
<keyword evidence="2" id="KW-0378">Hydrolase</keyword>
<dbReference type="AlphaFoldDB" id="A0A813WE41"/>
<dbReference type="SMART" id="SM00128">
    <property type="entry name" value="IPPc"/>
    <property type="match status" value="1"/>
</dbReference>
<evidence type="ECO:0000256" key="2">
    <source>
        <dbReference type="ARBA" id="ARBA00022801"/>
    </source>
</evidence>
<comment type="caution">
    <text evidence="5">The sequence shown here is derived from an EMBL/GenBank/DDBJ whole genome shotgun (WGS) entry which is preliminary data.</text>
</comment>
<comment type="similarity">
    <text evidence="3">Belongs to the inositol 1,4,5-trisphosphate 5-phosphatase type I family.</text>
</comment>
<dbReference type="Pfam" id="PF22669">
    <property type="entry name" value="Exo_endo_phos2"/>
    <property type="match status" value="1"/>
</dbReference>
<dbReference type="SUPFAM" id="SSF56219">
    <property type="entry name" value="DNase I-like"/>
    <property type="match status" value="1"/>
</dbReference>
<dbReference type="GO" id="GO:0004445">
    <property type="term" value="F:inositol-polyphosphate 5-phosphatase activity"/>
    <property type="evidence" value="ECO:0007669"/>
    <property type="project" value="UniProtKB-EC"/>
</dbReference>
<evidence type="ECO:0000313" key="6">
    <source>
        <dbReference type="Proteomes" id="UP000663882"/>
    </source>
</evidence>
<evidence type="ECO:0000259" key="4">
    <source>
        <dbReference type="SMART" id="SM00128"/>
    </source>
</evidence>
<evidence type="ECO:0000313" key="5">
    <source>
        <dbReference type="EMBL" id="CAF0856155.1"/>
    </source>
</evidence>
<dbReference type="PANTHER" id="PTHR12997:SF2">
    <property type="entry name" value="INOSITOL POLYPHOSPHATE-5-PHOSPHATASE A"/>
    <property type="match status" value="1"/>
</dbReference>
<name>A0A813WE41_9BILA</name>
<reference evidence="5" key="1">
    <citation type="submission" date="2021-02" db="EMBL/GenBank/DDBJ databases">
        <authorList>
            <person name="Nowell W R."/>
        </authorList>
    </citation>
    <scope>NUCLEOTIDE SEQUENCE</scope>
</reference>
<evidence type="ECO:0000256" key="3">
    <source>
        <dbReference type="ARBA" id="ARBA00023599"/>
    </source>
</evidence>
<dbReference type="Gene3D" id="3.60.10.10">
    <property type="entry name" value="Endonuclease/exonuclease/phosphatase"/>
    <property type="match status" value="1"/>
</dbReference>
<dbReference type="Proteomes" id="UP000663882">
    <property type="component" value="Unassembled WGS sequence"/>
</dbReference>
<dbReference type="InterPro" id="IPR039737">
    <property type="entry name" value="INPP5A"/>
</dbReference>